<dbReference type="GO" id="GO:0005634">
    <property type="term" value="C:nucleus"/>
    <property type="evidence" value="ECO:0007669"/>
    <property type="project" value="UniProtKB-SubCell"/>
</dbReference>
<dbReference type="Pfam" id="PF08209">
    <property type="entry name" value="Sgf11"/>
    <property type="match status" value="1"/>
</dbReference>
<dbReference type="AlphaFoldDB" id="D8PN79"/>
<feature type="compositionally biased region" description="Basic residues" evidence="11">
    <location>
        <begin position="163"/>
        <end position="180"/>
    </location>
</feature>
<gene>
    <name evidence="12" type="ORF">SCHCODRAFT_103664</name>
</gene>
<feature type="compositionally biased region" description="Polar residues" evidence="11">
    <location>
        <begin position="71"/>
        <end position="83"/>
    </location>
</feature>
<evidence type="ECO:0000256" key="11">
    <source>
        <dbReference type="SAM" id="MobiDB-lite"/>
    </source>
</evidence>
<dbReference type="STRING" id="578458.D8PN79"/>
<evidence type="ECO:0000256" key="3">
    <source>
        <dbReference type="ARBA" id="ARBA00022771"/>
    </source>
</evidence>
<keyword evidence="6" id="KW-0805">Transcription regulation</keyword>
<feature type="compositionally biased region" description="Low complexity" evidence="11">
    <location>
        <begin position="261"/>
        <end position="273"/>
    </location>
</feature>
<evidence type="ECO:0000256" key="9">
    <source>
        <dbReference type="ARBA" id="ARBA00023242"/>
    </source>
</evidence>
<reference evidence="12 13" key="1">
    <citation type="journal article" date="2010" name="Nat. Biotechnol.">
        <title>Genome sequence of the model mushroom Schizophyllum commune.</title>
        <authorList>
            <person name="Ohm R.A."/>
            <person name="de Jong J.F."/>
            <person name="Lugones L.G."/>
            <person name="Aerts A."/>
            <person name="Kothe E."/>
            <person name="Stajich J.E."/>
            <person name="de Vries R.P."/>
            <person name="Record E."/>
            <person name="Levasseur A."/>
            <person name="Baker S.E."/>
            <person name="Bartholomew K.A."/>
            <person name="Coutinho P.M."/>
            <person name="Erdmann S."/>
            <person name="Fowler T.J."/>
            <person name="Gathman A.C."/>
            <person name="Lombard V."/>
            <person name="Henrissat B."/>
            <person name="Knabe N."/>
            <person name="Kuees U."/>
            <person name="Lilly W.W."/>
            <person name="Lindquist E."/>
            <person name="Lucas S."/>
            <person name="Magnuson J.K."/>
            <person name="Piumi F."/>
            <person name="Raudaskoski M."/>
            <person name="Salamov A."/>
            <person name="Schmutz J."/>
            <person name="Schwarze F.W.M.R."/>
            <person name="vanKuyk P.A."/>
            <person name="Horton J.S."/>
            <person name="Grigoriev I.V."/>
            <person name="Woesten H.A.B."/>
        </authorList>
    </citation>
    <scope>NUCLEOTIDE SEQUENCE [LARGE SCALE GENOMIC DNA]</scope>
    <source>
        <strain evidence="13">H4-8 / FGSC 9210</strain>
    </source>
</reference>
<comment type="subcellular location">
    <subcellularLocation>
        <location evidence="1 10">Nucleus</location>
    </subcellularLocation>
</comment>
<keyword evidence="9" id="KW-0539">Nucleus</keyword>
<feature type="compositionally biased region" description="Low complexity" evidence="11">
    <location>
        <begin position="194"/>
        <end position="203"/>
    </location>
</feature>
<evidence type="ECO:0000313" key="12">
    <source>
        <dbReference type="EMBL" id="EFJ03569.1"/>
    </source>
</evidence>
<dbReference type="InParanoid" id="D8PN79"/>
<dbReference type="GO" id="GO:0006325">
    <property type="term" value="P:chromatin organization"/>
    <property type="evidence" value="ECO:0007669"/>
    <property type="project" value="UniProtKB-KW"/>
</dbReference>
<dbReference type="EMBL" id="GL377302">
    <property type="protein sequence ID" value="EFJ03569.1"/>
    <property type="molecule type" value="Genomic_DNA"/>
</dbReference>
<dbReference type="OMA" id="CKRQIAS"/>
<evidence type="ECO:0000256" key="10">
    <source>
        <dbReference type="RuleBase" id="RU261113"/>
    </source>
</evidence>
<feature type="region of interest" description="Disordered" evidence="11">
    <location>
        <begin position="58"/>
        <end position="87"/>
    </location>
</feature>
<feature type="compositionally biased region" description="Gly residues" evidence="11">
    <location>
        <begin position="291"/>
        <end position="314"/>
    </location>
</feature>
<feature type="compositionally biased region" description="Low complexity" evidence="11">
    <location>
        <begin position="344"/>
        <end position="357"/>
    </location>
</feature>
<proteinExistence type="inferred from homology"/>
<dbReference type="HOGENOM" id="CLU_054417_0_0_1"/>
<dbReference type="Proteomes" id="UP000007431">
    <property type="component" value="Unassembled WGS sequence"/>
</dbReference>
<feature type="compositionally biased region" description="Low complexity" evidence="11">
    <location>
        <begin position="395"/>
        <end position="405"/>
    </location>
</feature>
<keyword evidence="7 10" id="KW-0010">Activator</keyword>
<organism evidence="13">
    <name type="scientific">Schizophyllum commune (strain H4-8 / FGSC 9210)</name>
    <name type="common">Split gill fungus</name>
    <dbReference type="NCBI Taxonomy" id="578458"/>
    <lineage>
        <taxon>Eukaryota</taxon>
        <taxon>Fungi</taxon>
        <taxon>Dikarya</taxon>
        <taxon>Basidiomycota</taxon>
        <taxon>Agaricomycotina</taxon>
        <taxon>Agaricomycetes</taxon>
        <taxon>Agaricomycetidae</taxon>
        <taxon>Agaricales</taxon>
        <taxon>Schizophyllaceae</taxon>
        <taxon>Schizophyllum</taxon>
    </lineage>
</organism>
<protein>
    <recommendedName>
        <fullName evidence="10">SAGA-associated factor 11</fullName>
    </recommendedName>
</protein>
<keyword evidence="4" id="KW-0862">Zinc</keyword>
<dbReference type="InterPro" id="IPR013246">
    <property type="entry name" value="SAGA_su_Sgf11"/>
</dbReference>
<feature type="region of interest" description="Disordered" evidence="11">
    <location>
        <begin position="123"/>
        <end position="405"/>
    </location>
</feature>
<dbReference type="eggNOG" id="ENOG502SEFT">
    <property type="taxonomic scope" value="Eukaryota"/>
</dbReference>
<keyword evidence="13" id="KW-1185">Reference proteome</keyword>
<keyword evidence="5" id="KW-0156">Chromatin regulator</keyword>
<dbReference type="GO" id="GO:0008270">
    <property type="term" value="F:zinc ion binding"/>
    <property type="evidence" value="ECO:0007669"/>
    <property type="project" value="UniProtKB-KW"/>
</dbReference>
<evidence type="ECO:0000256" key="5">
    <source>
        <dbReference type="ARBA" id="ARBA00022853"/>
    </source>
</evidence>
<dbReference type="Gene3D" id="3.30.160.60">
    <property type="entry name" value="Classic Zinc Finger"/>
    <property type="match status" value="1"/>
</dbReference>
<keyword evidence="2" id="KW-0479">Metal-binding</keyword>
<evidence type="ECO:0000256" key="1">
    <source>
        <dbReference type="ARBA" id="ARBA00004123"/>
    </source>
</evidence>
<name>D8PN79_SCHCM</name>
<evidence type="ECO:0000256" key="8">
    <source>
        <dbReference type="ARBA" id="ARBA00023163"/>
    </source>
</evidence>
<evidence type="ECO:0000256" key="6">
    <source>
        <dbReference type="ARBA" id="ARBA00023015"/>
    </source>
</evidence>
<evidence type="ECO:0000256" key="7">
    <source>
        <dbReference type="ARBA" id="ARBA00023159"/>
    </source>
</evidence>
<feature type="compositionally biased region" description="Low complexity" evidence="11">
    <location>
        <begin position="123"/>
        <end position="135"/>
    </location>
</feature>
<feature type="compositionally biased region" description="Low complexity" evidence="11">
    <location>
        <begin position="327"/>
        <end position="336"/>
    </location>
</feature>
<feature type="non-terminal residue" evidence="12">
    <location>
        <position position="405"/>
    </location>
</feature>
<evidence type="ECO:0000256" key="2">
    <source>
        <dbReference type="ARBA" id="ARBA00022723"/>
    </source>
</evidence>
<feature type="compositionally biased region" description="Polar residues" evidence="11">
    <location>
        <begin position="230"/>
        <end position="245"/>
    </location>
</feature>
<accession>D8PN79</accession>
<keyword evidence="8" id="KW-0804">Transcription</keyword>
<evidence type="ECO:0000256" key="4">
    <source>
        <dbReference type="ARBA" id="ARBA00022833"/>
    </source>
</evidence>
<feature type="compositionally biased region" description="Pro residues" evidence="11">
    <location>
        <begin position="370"/>
        <end position="382"/>
    </location>
</feature>
<dbReference type="VEuPathDB" id="FungiDB:SCHCODRAFT_02169790"/>
<evidence type="ECO:0000313" key="13">
    <source>
        <dbReference type="Proteomes" id="UP000007431"/>
    </source>
</evidence>
<keyword evidence="3" id="KW-0863">Zinc-finger</keyword>
<dbReference type="GO" id="GO:0070461">
    <property type="term" value="C:SAGA-type complex"/>
    <property type="evidence" value="ECO:0007669"/>
    <property type="project" value="UniProtKB-ARBA"/>
</dbReference>
<sequence>MSKSENDELLNSLSSRIFSLLVDDLVMDAALQAHRDAAKSRAVCVNCGTCCSAVRTPGQSGSASPCKASMLSRSGTPSMSDSRGGNGTLGKEGVLYLECVNCQRQIASSRYAPHLSSCMGLSSSRRAAVRGSAKAKQSAERERSLSPGSDAAALSEDSQPLKNKAKSKSKKKGNLKRKRPTSPQPSPKKPKPKPAASSATNSPRFKNPTIPPPVSRPASSARLGPHSRRPSTQPVPFASPAQQSHAFKKSQSKVPSKLRESSTVSFERSSSPETSLGSFRSPPMAHQTVGGTWGAAVNGGKGPGNAGKLAGNGGRVAANGSKMAASGKLAPGTKAGAAGGRPAGSGPPKAAGTGPPKRMNATQVRQQVPVPVPVPMPAPAPKPHFAFDEDEGDETGSSTDSSSSS</sequence>
<comment type="similarity">
    <text evidence="10">Belongs to the SGF11 family.</text>
</comment>